<keyword evidence="2" id="KW-1185">Reference proteome</keyword>
<dbReference type="PANTHER" id="PTHR32305:SF15">
    <property type="entry name" value="PROTEIN RHSA-RELATED"/>
    <property type="match status" value="1"/>
</dbReference>
<dbReference type="AlphaFoldDB" id="A0A1I5GVN1"/>
<accession>A0A1I5GVN1</accession>
<dbReference type="RefSeq" id="WP_177205819.1">
    <property type="nucleotide sequence ID" value="NZ_FOVI01000051.1"/>
</dbReference>
<name>A0A1I5GVN1_9FLAO</name>
<organism evidence="1 2">
    <name type="scientific">Paenimyroides ummariense</name>
    <dbReference type="NCBI Taxonomy" id="913024"/>
    <lineage>
        <taxon>Bacteria</taxon>
        <taxon>Pseudomonadati</taxon>
        <taxon>Bacteroidota</taxon>
        <taxon>Flavobacteriia</taxon>
        <taxon>Flavobacteriales</taxon>
        <taxon>Flavobacteriaceae</taxon>
        <taxon>Paenimyroides</taxon>
    </lineage>
</organism>
<dbReference type="Proteomes" id="UP000199036">
    <property type="component" value="Unassembled WGS sequence"/>
</dbReference>
<dbReference type="STRING" id="913024.SAMN05421741_1516"/>
<dbReference type="PANTHER" id="PTHR32305">
    <property type="match status" value="1"/>
</dbReference>
<dbReference type="InterPro" id="IPR022385">
    <property type="entry name" value="Rhs_assc_core"/>
</dbReference>
<reference evidence="2" key="1">
    <citation type="submission" date="2016-10" db="EMBL/GenBank/DDBJ databases">
        <authorList>
            <person name="Varghese N."/>
            <person name="Submissions S."/>
        </authorList>
    </citation>
    <scope>NUCLEOTIDE SEQUENCE [LARGE SCALE GENOMIC DNA]</scope>
    <source>
        <strain evidence="2">DS-12</strain>
    </source>
</reference>
<dbReference type="InterPro" id="IPR050708">
    <property type="entry name" value="T6SS_VgrG/RHS"/>
</dbReference>
<sequence>MKENNYYTFGLQHQGYNDIANSCRNEEAEAYKYNGKEYEDNFGLNMYEYGARNYDPAVGRFFNIDNYAEKFSNMTPYQYAGNTPTYFIDKNGDYIYVWDEGKRDYLKFENGKLYEQDKNGGYTIETTATSGSFAEVVYQNLMQIYNFTTNAGGGSGGNGRWFLNLFNNNQYNVNIHRSDYGENGYRHGEINLSGIFPNFFTTENKFQGTDFFIPLTHELAHAFSAQLSFNNFRHEVWVDNIPGNNPQAHFDEIFAVFIENMIRSEHNIPLRTHYGTESIQKSSPEKFEELRILEQNENNNFQLTPKANEILNNYKKSLPLNGIEWKNY</sequence>
<dbReference type="NCBIfam" id="TIGR03696">
    <property type="entry name" value="Rhs_assc_core"/>
    <property type="match status" value="1"/>
</dbReference>
<proteinExistence type="predicted"/>
<evidence type="ECO:0000313" key="1">
    <source>
        <dbReference type="EMBL" id="SFO40007.1"/>
    </source>
</evidence>
<dbReference type="Gene3D" id="2.180.10.10">
    <property type="entry name" value="RHS repeat-associated core"/>
    <property type="match status" value="1"/>
</dbReference>
<dbReference type="EMBL" id="FOVI01000051">
    <property type="protein sequence ID" value="SFO40007.1"/>
    <property type="molecule type" value="Genomic_DNA"/>
</dbReference>
<evidence type="ECO:0000313" key="2">
    <source>
        <dbReference type="Proteomes" id="UP000199036"/>
    </source>
</evidence>
<gene>
    <name evidence="1" type="ORF">SAMN05421741_1516</name>
</gene>
<protein>
    <submittedName>
        <fullName evidence="1">RHS repeat-associated core domain-containing protein</fullName>
    </submittedName>
</protein>